<comment type="caution">
    <text evidence="2">The sequence shown here is derived from an EMBL/GenBank/DDBJ whole genome shotgun (WGS) entry which is preliminary data.</text>
</comment>
<proteinExistence type="predicted"/>
<dbReference type="Proteomes" id="UP001375240">
    <property type="component" value="Unassembled WGS sequence"/>
</dbReference>
<evidence type="ECO:0000256" key="1">
    <source>
        <dbReference type="SAM" id="Phobius"/>
    </source>
</evidence>
<keyword evidence="3" id="KW-1185">Reference proteome</keyword>
<protein>
    <submittedName>
        <fullName evidence="2">Uncharacterized protein</fullName>
    </submittedName>
</protein>
<keyword evidence="1" id="KW-0472">Membrane</keyword>
<organism evidence="2 3">
    <name type="scientific">Orbilia brochopaga</name>
    <dbReference type="NCBI Taxonomy" id="3140254"/>
    <lineage>
        <taxon>Eukaryota</taxon>
        <taxon>Fungi</taxon>
        <taxon>Dikarya</taxon>
        <taxon>Ascomycota</taxon>
        <taxon>Pezizomycotina</taxon>
        <taxon>Orbiliomycetes</taxon>
        <taxon>Orbiliales</taxon>
        <taxon>Orbiliaceae</taxon>
        <taxon>Orbilia</taxon>
    </lineage>
</organism>
<dbReference type="AlphaFoldDB" id="A0AAV9USK7"/>
<accession>A0AAV9USK7</accession>
<sequence>MGDDKPVDSKLPGFLKDSLIGVLIALGAIALLVLTAVIIPKIVRYRQAQRRRLQDQTDNKDCVREEETVGILNRQRTGLDLDGWERSSDESTEREGDLSCGVQLEALELELPLSSDLQPYLTSGITK</sequence>
<dbReference type="EMBL" id="JAVHNQ010000005">
    <property type="protein sequence ID" value="KAK6347284.1"/>
    <property type="molecule type" value="Genomic_DNA"/>
</dbReference>
<feature type="transmembrane region" description="Helical" evidence="1">
    <location>
        <begin position="20"/>
        <end position="43"/>
    </location>
</feature>
<keyword evidence="1" id="KW-1133">Transmembrane helix</keyword>
<reference evidence="2 3" key="1">
    <citation type="submission" date="2019-10" db="EMBL/GenBank/DDBJ databases">
        <authorList>
            <person name="Palmer J.M."/>
        </authorList>
    </citation>
    <scope>NUCLEOTIDE SEQUENCE [LARGE SCALE GENOMIC DNA]</scope>
    <source>
        <strain evidence="2 3">TWF696</strain>
    </source>
</reference>
<gene>
    <name evidence="2" type="ORF">TWF696_007356</name>
</gene>
<keyword evidence="1" id="KW-0812">Transmembrane</keyword>
<evidence type="ECO:0000313" key="2">
    <source>
        <dbReference type="EMBL" id="KAK6347284.1"/>
    </source>
</evidence>
<name>A0AAV9USK7_9PEZI</name>
<evidence type="ECO:0000313" key="3">
    <source>
        <dbReference type="Proteomes" id="UP001375240"/>
    </source>
</evidence>